<organism evidence="7 8">
    <name type="scientific">Oceanobacillus jordanicus</name>
    <dbReference type="NCBI Taxonomy" id="2867266"/>
    <lineage>
        <taxon>Bacteria</taxon>
        <taxon>Bacillati</taxon>
        <taxon>Bacillota</taxon>
        <taxon>Bacilli</taxon>
        <taxon>Bacillales</taxon>
        <taxon>Bacillaceae</taxon>
        <taxon>Oceanobacillus</taxon>
    </lineage>
</organism>
<feature type="transmembrane region" description="Helical" evidence="6">
    <location>
        <begin position="42"/>
        <end position="64"/>
    </location>
</feature>
<feature type="transmembrane region" description="Helical" evidence="6">
    <location>
        <begin position="185"/>
        <end position="207"/>
    </location>
</feature>
<reference evidence="7 8" key="1">
    <citation type="journal article" date="2022" name="Evol. Bioinform. Online">
        <title>Draft Genome Sequence of Oceanobacillus jordanicus Strain GSFE11, a Halotolerant Plant Growth-Promoting Bacterial Endophyte Isolated From the Jordan Valley.</title>
        <authorList>
            <person name="Alhindi T."/>
            <person name="Albdaiwi R."/>
        </authorList>
    </citation>
    <scope>NUCLEOTIDE SEQUENCE [LARGE SCALE GENOMIC DNA]</scope>
    <source>
        <strain evidence="7 8">GSFE11</strain>
    </source>
</reference>
<evidence type="ECO:0000256" key="6">
    <source>
        <dbReference type="SAM" id="Phobius"/>
    </source>
</evidence>
<dbReference type="EMBL" id="JAIFZM010000020">
    <property type="protein sequence ID" value="MCG3420932.1"/>
    <property type="molecule type" value="Genomic_DNA"/>
</dbReference>
<sequence length="261" mass="29057">MHNGIQGGWTIIVLALSIAGIAVYCLAGFLSNRKSHLQPWPMSRYILWTLGVIVATCAVIGPLAEWAHTNFTAHMLGHLLLGMLAPLLLVLSAPVTLVLRALPVRQARFIANFLKSFPVSVLSNPIIASILNIGGLWLLYTTNLYHFMHHNLLVYLLIHFHVFAAGYLFTVAMIYIDPTPHRFSYLYRSIVLVFALGAHAILSKYIYAHPPIGVPTHEAEAGGILMYYGGDAIDLVLIFILMLHWYRFAAPRQALAKFETV</sequence>
<feature type="transmembrane region" description="Helical" evidence="6">
    <location>
        <begin position="227"/>
        <end position="246"/>
    </location>
</feature>
<dbReference type="AlphaFoldDB" id="A0AAW5BET8"/>
<evidence type="ECO:0000256" key="4">
    <source>
        <dbReference type="ARBA" id="ARBA00022989"/>
    </source>
</evidence>
<evidence type="ECO:0000256" key="1">
    <source>
        <dbReference type="ARBA" id="ARBA00004651"/>
    </source>
</evidence>
<feature type="transmembrane region" description="Helical" evidence="6">
    <location>
        <begin position="119"/>
        <end position="140"/>
    </location>
</feature>
<evidence type="ECO:0000256" key="3">
    <source>
        <dbReference type="ARBA" id="ARBA00022692"/>
    </source>
</evidence>
<keyword evidence="5 6" id="KW-0472">Membrane</keyword>
<name>A0AAW5BET8_9BACI</name>
<dbReference type="InterPro" id="IPR019108">
    <property type="entry name" value="Caa3_assmbl_CtaG-rel"/>
</dbReference>
<feature type="transmembrane region" description="Helical" evidence="6">
    <location>
        <begin position="76"/>
        <end position="99"/>
    </location>
</feature>
<feature type="transmembrane region" description="Helical" evidence="6">
    <location>
        <begin position="6"/>
        <end position="30"/>
    </location>
</feature>
<evidence type="ECO:0000256" key="5">
    <source>
        <dbReference type="ARBA" id="ARBA00023136"/>
    </source>
</evidence>
<comment type="caution">
    <text evidence="7">The sequence shown here is derived from an EMBL/GenBank/DDBJ whole genome shotgun (WGS) entry which is preliminary data.</text>
</comment>
<proteinExistence type="predicted"/>
<keyword evidence="8" id="KW-1185">Reference proteome</keyword>
<dbReference type="RefSeq" id="WP_238021365.1">
    <property type="nucleotide sequence ID" value="NZ_JAIFZM010000020.1"/>
</dbReference>
<evidence type="ECO:0000313" key="7">
    <source>
        <dbReference type="EMBL" id="MCG3420932.1"/>
    </source>
</evidence>
<accession>A0AAW5BET8</accession>
<dbReference type="Proteomes" id="UP001199631">
    <property type="component" value="Unassembled WGS sequence"/>
</dbReference>
<dbReference type="Pfam" id="PF09678">
    <property type="entry name" value="Caa3_CtaG"/>
    <property type="match status" value="1"/>
</dbReference>
<gene>
    <name evidence="7" type="ORF">K3T81_17435</name>
</gene>
<keyword evidence="3 6" id="KW-0812">Transmembrane</keyword>
<keyword evidence="4 6" id="KW-1133">Transmembrane helix</keyword>
<evidence type="ECO:0000313" key="8">
    <source>
        <dbReference type="Proteomes" id="UP001199631"/>
    </source>
</evidence>
<feature type="transmembrane region" description="Helical" evidence="6">
    <location>
        <begin position="152"/>
        <end position="176"/>
    </location>
</feature>
<protein>
    <submittedName>
        <fullName evidence="7">Cytochrome c oxidase assembly protein</fullName>
    </submittedName>
</protein>
<evidence type="ECO:0000256" key="2">
    <source>
        <dbReference type="ARBA" id="ARBA00022475"/>
    </source>
</evidence>
<comment type="subcellular location">
    <subcellularLocation>
        <location evidence="1">Cell membrane</location>
        <topology evidence="1">Multi-pass membrane protein</topology>
    </subcellularLocation>
</comment>
<keyword evidence="2" id="KW-1003">Cell membrane</keyword>
<dbReference type="GO" id="GO:0005886">
    <property type="term" value="C:plasma membrane"/>
    <property type="evidence" value="ECO:0007669"/>
    <property type="project" value="UniProtKB-SubCell"/>
</dbReference>